<evidence type="ECO:0000313" key="1">
    <source>
        <dbReference type="EMBL" id="AYW51369.1"/>
    </source>
</evidence>
<proteinExistence type="predicted"/>
<dbReference type="Proteomes" id="UP000427886">
    <property type="component" value="Chromosome"/>
</dbReference>
<dbReference type="Proteomes" id="UP000280475">
    <property type="component" value="Chromosome"/>
</dbReference>
<reference evidence="1 3" key="1">
    <citation type="journal article" date="2012" name="Int. J. Syst. Evol. Microbiol.">
        <title>Characterization of Tetragenococcus strains from sugar thick juice reveals a novel species, Tetragenococcus osmophilus sp. nov., and divides Tetragenococcus halophilus into two subspecies, T. halophilus subsp. halophilus subsp. nov. and T. halophilus subsp. flandriensis subsp. nov.</title>
        <authorList>
            <person name="Juste A."/>
            <person name="Van Trappen S."/>
            <person name="Verreth C."/>
            <person name="Cleenwerck I."/>
            <person name="De Vos P."/>
            <person name="Lievens B."/>
            <person name="Willems K.A."/>
        </authorList>
    </citation>
    <scope>NUCLEOTIDE SEQUENCE [LARGE SCALE GENOMIC DNA]</scope>
    <source>
        <strain evidence="1 3">LMG 26042</strain>
    </source>
</reference>
<sequence length="135" mass="15695">MEKSIQKEHTLYAIKGFLKEVENIQIGKLGNFSFSRGYYVYVGSAKRNMHARINRHIRVDKKQQWHLDYLRPYLQIEEIQTYSGEKGECQLFAELRERNNGSIPAEGFGSSDCKCVSHLFYTEKNPVLSLTSSRN</sequence>
<evidence type="ECO:0000313" key="2">
    <source>
        <dbReference type="EMBL" id="QGP76795.1"/>
    </source>
</evidence>
<name>A0A3G5FM49_TETHA</name>
<evidence type="ECO:0000313" key="3">
    <source>
        <dbReference type="Proteomes" id="UP000280475"/>
    </source>
</evidence>
<gene>
    <name evidence="1" type="ORF">C7H83_00415</name>
    <name evidence="2" type="ORF">GLW17_08280</name>
</gene>
<protein>
    <submittedName>
        <fullName evidence="1">DUF123 domain-containing protein</fullName>
    </submittedName>
</protein>
<reference evidence="1" key="2">
    <citation type="submission" date="2018-03" db="EMBL/GenBank/DDBJ databases">
        <authorList>
            <person name="Jeon C.O."/>
        </authorList>
    </citation>
    <scope>NUCLEOTIDE SEQUENCE</scope>
    <source>
        <strain evidence="1">LMG 26042</strain>
    </source>
</reference>
<dbReference type="RefSeq" id="WP_103892868.1">
    <property type="nucleotide sequence ID" value="NZ_CP027768.1"/>
</dbReference>
<dbReference type="EMBL" id="CP046246">
    <property type="protein sequence ID" value="QGP76795.1"/>
    <property type="molecule type" value="Genomic_DNA"/>
</dbReference>
<dbReference type="Pfam" id="PF01986">
    <property type="entry name" value="DUF123"/>
    <property type="match status" value="1"/>
</dbReference>
<accession>A0A3G5FM49</accession>
<dbReference type="InterPro" id="IPR002837">
    <property type="entry name" value="DUF123"/>
</dbReference>
<dbReference type="AlphaFoldDB" id="A0A3G5FM49"/>
<evidence type="ECO:0000313" key="4">
    <source>
        <dbReference type="Proteomes" id="UP000427886"/>
    </source>
</evidence>
<reference evidence="2 4" key="3">
    <citation type="submission" date="2019-11" db="EMBL/GenBank/DDBJ databases">
        <authorList>
            <person name="Kim E."/>
            <person name="Lee J."/>
            <person name="Jeon K."/>
            <person name="Lee Y."/>
        </authorList>
    </citation>
    <scope>NUCLEOTIDE SEQUENCE [LARGE SCALE GENOMIC DNA]</scope>
    <source>
        <strain evidence="2 4">YJ1</strain>
    </source>
</reference>
<dbReference type="EMBL" id="CP027768">
    <property type="protein sequence ID" value="AYW51369.1"/>
    <property type="molecule type" value="Genomic_DNA"/>
</dbReference>
<dbReference type="KEGG" id="tey:GLW17_08280"/>
<organism evidence="1 3">
    <name type="scientific">Tetragenococcus halophilus</name>
    <name type="common">Pediococcus halophilus</name>
    <dbReference type="NCBI Taxonomy" id="51669"/>
    <lineage>
        <taxon>Bacteria</taxon>
        <taxon>Bacillati</taxon>
        <taxon>Bacillota</taxon>
        <taxon>Bacilli</taxon>
        <taxon>Lactobacillales</taxon>
        <taxon>Enterococcaceae</taxon>
        <taxon>Tetragenococcus</taxon>
    </lineage>
</organism>
<dbReference type="CDD" id="cd10441">
    <property type="entry name" value="GIY-YIG_COG1833"/>
    <property type="match status" value="1"/>
</dbReference>
<dbReference type="PANTHER" id="PTHR37460:SF1">
    <property type="entry name" value="ENDONUCLEASE III"/>
    <property type="match status" value="1"/>
</dbReference>
<dbReference type="PANTHER" id="PTHR37460">
    <property type="entry name" value="ENDONUCLEASE III"/>
    <property type="match status" value="1"/>
</dbReference>